<dbReference type="SUPFAM" id="SSF47576">
    <property type="entry name" value="Calponin-homology domain, CH-domain"/>
    <property type="match status" value="1"/>
</dbReference>
<dbReference type="EMBL" id="NBSK02000007">
    <property type="protein sequence ID" value="KAJ0196675.1"/>
    <property type="molecule type" value="Genomic_DNA"/>
</dbReference>
<organism evidence="3 4">
    <name type="scientific">Lactuca sativa</name>
    <name type="common">Garden lettuce</name>
    <dbReference type="NCBI Taxonomy" id="4236"/>
    <lineage>
        <taxon>Eukaryota</taxon>
        <taxon>Viridiplantae</taxon>
        <taxon>Streptophyta</taxon>
        <taxon>Embryophyta</taxon>
        <taxon>Tracheophyta</taxon>
        <taxon>Spermatophyta</taxon>
        <taxon>Magnoliopsida</taxon>
        <taxon>eudicotyledons</taxon>
        <taxon>Gunneridae</taxon>
        <taxon>Pentapetalae</taxon>
        <taxon>asterids</taxon>
        <taxon>campanulids</taxon>
        <taxon>Asterales</taxon>
        <taxon>Asteraceae</taxon>
        <taxon>Cichorioideae</taxon>
        <taxon>Cichorieae</taxon>
        <taxon>Lactucinae</taxon>
        <taxon>Lactuca</taxon>
    </lineage>
</organism>
<dbReference type="GO" id="GO:0051017">
    <property type="term" value="P:actin filament bundle assembly"/>
    <property type="evidence" value="ECO:0007669"/>
    <property type="project" value="InterPro"/>
</dbReference>
<dbReference type="PANTHER" id="PTHR19961">
    <property type="entry name" value="FIMBRIN/PLASTIN"/>
    <property type="match status" value="1"/>
</dbReference>
<keyword evidence="1" id="KW-0677">Repeat</keyword>
<accession>A0A9R1X148</accession>
<dbReference type="AlphaFoldDB" id="A0A9R1X148"/>
<dbReference type="PANTHER" id="PTHR19961:SF18">
    <property type="entry name" value="FI19014P1"/>
    <property type="match status" value="1"/>
</dbReference>
<sequence>MTTTRSTLSDGFDAVTSVKHSGYETSSSFTQVLNMSHRSYPSCHMTFAFNVDGTCEMEIFKETKKKFSLKSKIQMKLSLVSIVGNDIGQWNKKLILVWVLLAFGDENGKMVTLLSFQAYLWQLMRFNILQLLKYLRSYSLGKEFNNVDILNWANTKVRSTGSQSCMKSFKVL</sequence>
<dbReference type="GO" id="GO:0051015">
    <property type="term" value="F:actin filament binding"/>
    <property type="evidence" value="ECO:0007669"/>
    <property type="project" value="InterPro"/>
</dbReference>
<evidence type="ECO:0000313" key="4">
    <source>
        <dbReference type="Proteomes" id="UP000235145"/>
    </source>
</evidence>
<keyword evidence="4" id="KW-1185">Reference proteome</keyword>
<evidence type="ECO:0000313" key="3">
    <source>
        <dbReference type="EMBL" id="KAJ0196675.1"/>
    </source>
</evidence>
<reference evidence="3 4" key="1">
    <citation type="journal article" date="2017" name="Nat. Commun.">
        <title>Genome assembly with in vitro proximity ligation data and whole-genome triplication in lettuce.</title>
        <authorList>
            <person name="Reyes-Chin-Wo S."/>
            <person name="Wang Z."/>
            <person name="Yang X."/>
            <person name="Kozik A."/>
            <person name="Arikit S."/>
            <person name="Song C."/>
            <person name="Xia L."/>
            <person name="Froenicke L."/>
            <person name="Lavelle D.O."/>
            <person name="Truco M.J."/>
            <person name="Xia R."/>
            <person name="Zhu S."/>
            <person name="Xu C."/>
            <person name="Xu H."/>
            <person name="Xu X."/>
            <person name="Cox K."/>
            <person name="Korf I."/>
            <person name="Meyers B.C."/>
            <person name="Michelmore R.W."/>
        </authorList>
    </citation>
    <scope>NUCLEOTIDE SEQUENCE [LARGE SCALE GENOMIC DNA]</scope>
    <source>
        <strain evidence="4">cv. Salinas</strain>
        <tissue evidence="3">Seedlings</tissue>
    </source>
</reference>
<name>A0A9R1X148_LACSA</name>
<comment type="caution">
    <text evidence="3">The sequence shown here is derived from an EMBL/GenBank/DDBJ whole genome shotgun (WGS) entry which is preliminary data.</text>
</comment>
<protein>
    <submittedName>
        <fullName evidence="3">Uncharacterized protein</fullName>
    </submittedName>
</protein>
<evidence type="ECO:0000256" key="2">
    <source>
        <dbReference type="ARBA" id="ARBA00023203"/>
    </source>
</evidence>
<dbReference type="Proteomes" id="UP000235145">
    <property type="component" value="Unassembled WGS sequence"/>
</dbReference>
<gene>
    <name evidence="3" type="ORF">LSAT_V11C700348070</name>
</gene>
<proteinExistence type="predicted"/>
<evidence type="ECO:0000256" key="1">
    <source>
        <dbReference type="ARBA" id="ARBA00022737"/>
    </source>
</evidence>
<keyword evidence="2" id="KW-0009">Actin-binding</keyword>
<dbReference type="InterPro" id="IPR036872">
    <property type="entry name" value="CH_dom_sf"/>
</dbReference>
<dbReference type="InterPro" id="IPR039959">
    <property type="entry name" value="Fimbrin/Plastin"/>
</dbReference>